<keyword evidence="2" id="KW-0378">Hydrolase</keyword>
<keyword evidence="2" id="KW-0347">Helicase</keyword>
<sequence length="661" mass="73378">MRTAEIALRFGESELNAFIASHPAWEEAASEGLGWRQAQLDSRVLAAAAAKLSSRARALLELALRQLGPLPFDEERLRKAGAIQGRWSGAELLQGLIELRQAGIVFAVRKSWGDELFFLPGDAFAAWLHALFPFGPVPLAREQARQITDRQGADCAPLGMKLLDGLRTLVMAGMRFNAKGVLPKKVISKTAGRLFMKEGDLEGWTAAFAYRDDYPKPVALLLDLALTLDLLLEDEDGYVWNAETGEVWLNLPEIVRERELAALFVSRYMTADFNLAFPSAALLHVAPFKWYAVGDAAAWLSKLAISSPNADMQASNRQQAMLSGLACCLRVLQACGWLEQGRTKDGIEVFRWRVLAANVPQAEPGRIYVQPDCEIIAAQDVPFYVRWHLEEVAEFVQAGVVTVYRMTKAKAAQAVKQGWTGEGMLQFLRDASGNDVPENVAALILEWSRQAGSVQIEQATLLRCAGSEIAQQLASEPSLRELLVEQLGDRTFVVELRQLNTLLKGLDQLGCCAVKPPLSEQLERAGKSRNKSRSQTAKPQAGLFYDPVGLKHFTLHTEVPLLIKAHEALKQLPSSWTRQLRAYHSSTKREILERALELHTAVELRSDSSILSFIPSTLHEAEGSWRISGWLKQEDGAEPSEISLRPEMWEEMRLIVPATEE</sequence>
<dbReference type="EMBL" id="JAELUP010000103">
    <property type="protein sequence ID" value="MBJ6363289.1"/>
    <property type="molecule type" value="Genomic_DNA"/>
</dbReference>
<protein>
    <submittedName>
        <fullName evidence="2">Helicase-associated domain-containing protein</fullName>
    </submittedName>
</protein>
<dbReference type="InterPro" id="IPR032830">
    <property type="entry name" value="XPB/Ssl2_N"/>
</dbReference>
<reference evidence="2" key="1">
    <citation type="submission" date="2020-12" db="EMBL/GenBank/DDBJ databases">
        <authorList>
            <person name="Huq M.A."/>
        </authorList>
    </citation>
    <scope>NUCLEOTIDE SEQUENCE</scope>
    <source>
        <strain evidence="2">MAHUQ-46</strain>
    </source>
</reference>
<dbReference type="Proteomes" id="UP000640274">
    <property type="component" value="Unassembled WGS sequence"/>
</dbReference>
<dbReference type="GO" id="GO:0004386">
    <property type="term" value="F:helicase activity"/>
    <property type="evidence" value="ECO:0007669"/>
    <property type="project" value="UniProtKB-KW"/>
</dbReference>
<dbReference type="AlphaFoldDB" id="A0A934J7P3"/>
<dbReference type="RefSeq" id="WP_199020844.1">
    <property type="nucleotide sequence ID" value="NZ_JAELUP010000103.1"/>
</dbReference>
<evidence type="ECO:0000259" key="1">
    <source>
        <dbReference type="Pfam" id="PF13625"/>
    </source>
</evidence>
<keyword evidence="2" id="KW-0547">Nucleotide-binding</keyword>
<keyword evidence="2" id="KW-0067">ATP-binding</keyword>
<comment type="caution">
    <text evidence="2">The sequence shown here is derived from an EMBL/GenBank/DDBJ whole genome shotgun (WGS) entry which is preliminary data.</text>
</comment>
<organism evidence="2 3">
    <name type="scientific">Paenibacillus roseus</name>
    <dbReference type="NCBI Taxonomy" id="2798579"/>
    <lineage>
        <taxon>Bacteria</taxon>
        <taxon>Bacillati</taxon>
        <taxon>Bacillota</taxon>
        <taxon>Bacilli</taxon>
        <taxon>Bacillales</taxon>
        <taxon>Paenibacillaceae</taxon>
        <taxon>Paenibacillus</taxon>
    </lineage>
</organism>
<dbReference type="Pfam" id="PF13625">
    <property type="entry name" value="Helicase_C_3"/>
    <property type="match status" value="1"/>
</dbReference>
<keyword evidence="3" id="KW-1185">Reference proteome</keyword>
<proteinExistence type="predicted"/>
<evidence type="ECO:0000313" key="3">
    <source>
        <dbReference type="Proteomes" id="UP000640274"/>
    </source>
</evidence>
<gene>
    <name evidence="2" type="ORF">JFN88_18975</name>
</gene>
<accession>A0A934J7P3</accession>
<feature type="domain" description="Helicase XPB/Ssl2 N-terminal" evidence="1">
    <location>
        <begin position="368"/>
        <end position="487"/>
    </location>
</feature>
<name>A0A934J7P3_9BACL</name>
<evidence type="ECO:0000313" key="2">
    <source>
        <dbReference type="EMBL" id="MBJ6363289.1"/>
    </source>
</evidence>